<dbReference type="NCBIfam" id="NF002320">
    <property type="entry name" value="PRK01259.1"/>
    <property type="match status" value="1"/>
</dbReference>
<dbReference type="SMART" id="SM01400">
    <property type="entry name" value="Pribosyltran_N"/>
    <property type="match status" value="1"/>
</dbReference>
<keyword evidence="6 9" id="KW-0067">ATP-binding</keyword>
<evidence type="ECO:0000256" key="8">
    <source>
        <dbReference type="ARBA" id="ARBA00049535"/>
    </source>
</evidence>
<comment type="subunit">
    <text evidence="9">Homohexamer.</text>
</comment>
<comment type="subcellular location">
    <subcellularLocation>
        <location evidence="9">Cytoplasm</location>
    </subcellularLocation>
</comment>
<sequence length="316" mass="35145">MLNENLKIFAGRANVQLAQKIADYLGVKLGDMEISSFSDGETYVKINENVRGRDVFLIQPTSPPVNENLMELLIMIDACQRASAQRITAVIPYYGYARQDRKDRPRVPITAKLVANLITTAGADRVLTMDLHVDQIQGFFDIKVDHLFAAPVIIDYFKKKGLENLIVLSPDVGGLRRVRAYAKYLKVPLAIVDKRRPVANEAEVIHIVGEVRGKQVLVIDDMIDTGGTLLAAVDILLKNGADTIYAACTHPVFSGNALKKLKMSPIKEIIVTDTIYLNLKEEDREKIKILSVAPLLGEAIKRIHQNRSVSSLFDII</sequence>
<dbReference type="InterPro" id="IPR029099">
    <property type="entry name" value="Pribosyltran_N"/>
</dbReference>
<evidence type="ECO:0000256" key="5">
    <source>
        <dbReference type="ARBA" id="ARBA00022777"/>
    </source>
</evidence>
<feature type="binding site" evidence="9">
    <location>
        <begin position="98"/>
        <end position="99"/>
    </location>
    <ligand>
        <name>ATP</name>
        <dbReference type="ChEBI" id="CHEBI:30616"/>
    </ligand>
</feature>
<keyword evidence="1 9" id="KW-0808">Transferase</keyword>
<comment type="function">
    <text evidence="9">Involved in the biosynthesis of the central metabolite phospho-alpha-D-ribosyl-1-pyrophosphate (PRPP) via the transfer of pyrophosphoryl group from ATP to 1-hydroxyl of ribose-5-phosphate (Rib-5-P).</text>
</comment>
<dbReference type="PANTHER" id="PTHR10210">
    <property type="entry name" value="RIBOSE-PHOSPHATE DIPHOSPHOKINASE FAMILY MEMBER"/>
    <property type="match status" value="1"/>
</dbReference>
<accession>A0A7V5HYK0</accession>
<gene>
    <name evidence="9" type="primary">prs</name>
    <name evidence="11" type="ORF">ENL39_02365</name>
</gene>
<keyword evidence="4 9" id="KW-0547">Nucleotide-binding</keyword>
<dbReference type="GO" id="GO:0006164">
    <property type="term" value="P:purine nucleotide biosynthetic process"/>
    <property type="evidence" value="ECO:0007669"/>
    <property type="project" value="TreeGrafter"/>
</dbReference>
<organism evidence="11">
    <name type="scientific">Aerophobetes bacterium</name>
    <dbReference type="NCBI Taxonomy" id="2030807"/>
    <lineage>
        <taxon>Bacteria</taxon>
        <taxon>Candidatus Aerophobota</taxon>
    </lineage>
</organism>
<dbReference type="GO" id="GO:0006015">
    <property type="term" value="P:5-phosphoribose 1-diphosphate biosynthetic process"/>
    <property type="evidence" value="ECO:0007669"/>
    <property type="project" value="UniProtKB-UniRule"/>
</dbReference>
<dbReference type="NCBIfam" id="TIGR01251">
    <property type="entry name" value="ribP_PPkin"/>
    <property type="match status" value="1"/>
</dbReference>
<dbReference type="EMBL" id="DRTT01000073">
    <property type="protein sequence ID" value="HHF98313.1"/>
    <property type="molecule type" value="Genomic_DNA"/>
</dbReference>
<evidence type="ECO:0000259" key="10">
    <source>
        <dbReference type="Pfam" id="PF13793"/>
    </source>
</evidence>
<feature type="binding site" evidence="9">
    <location>
        <position position="171"/>
    </location>
    <ligand>
        <name>Mg(2+)</name>
        <dbReference type="ChEBI" id="CHEBI:18420"/>
    </ligand>
</feature>
<dbReference type="GO" id="GO:0000287">
    <property type="term" value="F:magnesium ion binding"/>
    <property type="evidence" value="ECO:0007669"/>
    <property type="project" value="UniProtKB-UniRule"/>
</dbReference>
<feature type="binding site" evidence="9">
    <location>
        <position position="132"/>
    </location>
    <ligand>
        <name>Mg(2+)</name>
        <dbReference type="ChEBI" id="CHEBI:18420"/>
    </ligand>
</feature>
<comment type="caution">
    <text evidence="11">The sequence shown here is derived from an EMBL/GenBank/DDBJ whole genome shotgun (WGS) entry which is preliminary data.</text>
</comment>
<evidence type="ECO:0000256" key="7">
    <source>
        <dbReference type="ARBA" id="ARBA00022842"/>
    </source>
</evidence>
<feature type="binding site" evidence="9">
    <location>
        <position position="220"/>
    </location>
    <ligand>
        <name>D-ribose 5-phosphate</name>
        <dbReference type="ChEBI" id="CHEBI:78346"/>
    </ligand>
</feature>
<dbReference type="GO" id="GO:0005524">
    <property type="term" value="F:ATP binding"/>
    <property type="evidence" value="ECO:0007669"/>
    <property type="project" value="UniProtKB-KW"/>
</dbReference>
<comment type="catalytic activity">
    <reaction evidence="8 9">
        <text>D-ribose 5-phosphate + ATP = 5-phospho-alpha-D-ribose 1-diphosphate + AMP + H(+)</text>
        <dbReference type="Rhea" id="RHEA:15609"/>
        <dbReference type="ChEBI" id="CHEBI:15378"/>
        <dbReference type="ChEBI" id="CHEBI:30616"/>
        <dbReference type="ChEBI" id="CHEBI:58017"/>
        <dbReference type="ChEBI" id="CHEBI:78346"/>
        <dbReference type="ChEBI" id="CHEBI:456215"/>
        <dbReference type="EC" id="2.7.6.1"/>
    </reaction>
</comment>
<feature type="domain" description="Ribose-phosphate pyrophosphokinase N-terminal" evidence="10">
    <location>
        <begin position="6"/>
        <end position="122"/>
    </location>
</feature>
<comment type="cofactor">
    <cofactor evidence="9">
        <name>Mg(2+)</name>
        <dbReference type="ChEBI" id="CHEBI:18420"/>
    </cofactor>
    <text evidence="9">Binds 2 Mg(2+) ions per subunit.</text>
</comment>
<evidence type="ECO:0000256" key="4">
    <source>
        <dbReference type="ARBA" id="ARBA00022741"/>
    </source>
</evidence>
<evidence type="ECO:0000256" key="6">
    <source>
        <dbReference type="ARBA" id="ARBA00022840"/>
    </source>
</evidence>
<feature type="binding site" evidence="9">
    <location>
        <position position="196"/>
    </location>
    <ligand>
        <name>D-ribose 5-phosphate</name>
        <dbReference type="ChEBI" id="CHEBI:78346"/>
    </ligand>
</feature>
<dbReference type="Pfam" id="PF13793">
    <property type="entry name" value="Pribosyltran_N"/>
    <property type="match status" value="1"/>
</dbReference>
<keyword evidence="9" id="KW-0963">Cytoplasm</keyword>
<keyword evidence="2 9" id="KW-0479">Metal-binding</keyword>
<keyword evidence="3 9" id="KW-0545">Nucleotide biosynthesis</keyword>
<dbReference type="Gene3D" id="3.40.50.2020">
    <property type="match status" value="2"/>
</dbReference>
<reference evidence="11" key="1">
    <citation type="journal article" date="2020" name="mSystems">
        <title>Genome- and Community-Level Interaction Insights into Carbon Utilization and Element Cycling Functions of Hydrothermarchaeota in Hydrothermal Sediment.</title>
        <authorList>
            <person name="Zhou Z."/>
            <person name="Liu Y."/>
            <person name="Xu W."/>
            <person name="Pan J."/>
            <person name="Luo Z.H."/>
            <person name="Li M."/>
        </authorList>
    </citation>
    <scope>NUCLEOTIDE SEQUENCE [LARGE SCALE GENOMIC DNA]</scope>
    <source>
        <strain evidence="11">HyVt-92</strain>
    </source>
</reference>
<evidence type="ECO:0000256" key="3">
    <source>
        <dbReference type="ARBA" id="ARBA00022727"/>
    </source>
</evidence>
<dbReference type="InterPro" id="IPR037515">
    <property type="entry name" value="Rib-P_diPkinase_bac"/>
</dbReference>
<feature type="binding site" evidence="9">
    <location>
        <begin position="224"/>
        <end position="228"/>
    </location>
    <ligand>
        <name>D-ribose 5-phosphate</name>
        <dbReference type="ChEBI" id="CHEBI:78346"/>
    </ligand>
</feature>
<dbReference type="Pfam" id="PF14572">
    <property type="entry name" value="Pribosyl_synth"/>
    <property type="match status" value="1"/>
</dbReference>
<keyword evidence="5 9" id="KW-0418">Kinase</keyword>
<dbReference type="GO" id="GO:0004749">
    <property type="term" value="F:ribose phosphate diphosphokinase activity"/>
    <property type="evidence" value="ECO:0007669"/>
    <property type="project" value="UniProtKB-UniRule"/>
</dbReference>
<evidence type="ECO:0000256" key="1">
    <source>
        <dbReference type="ARBA" id="ARBA00022679"/>
    </source>
</evidence>
<comment type="pathway">
    <text evidence="9">Metabolic intermediate biosynthesis; 5-phospho-alpha-D-ribose 1-diphosphate biosynthesis; 5-phospho-alpha-D-ribose 1-diphosphate from D-ribose 5-phosphate (route I): step 1/1.</text>
</comment>
<proteinExistence type="inferred from homology"/>
<protein>
    <recommendedName>
        <fullName evidence="9">Ribose-phosphate pyrophosphokinase</fullName>
        <shortName evidence="9">RPPK</shortName>
        <ecNumber evidence="9">2.7.6.1</ecNumber>
    </recommendedName>
    <alternativeName>
        <fullName evidence="9">5-phospho-D-ribosyl alpha-1-diphosphate synthase</fullName>
    </alternativeName>
    <alternativeName>
        <fullName evidence="9">Phosphoribosyl diphosphate synthase</fullName>
    </alternativeName>
    <alternativeName>
        <fullName evidence="9">Phosphoribosyl pyrophosphate synthase</fullName>
        <shortName evidence="9">P-Rib-PP synthase</shortName>
        <shortName evidence="9">PRPP synthase</shortName>
        <shortName evidence="9">PRPPase</shortName>
    </alternativeName>
</protein>
<dbReference type="Proteomes" id="UP000886070">
    <property type="component" value="Unassembled WGS sequence"/>
</dbReference>
<dbReference type="SUPFAM" id="SSF53271">
    <property type="entry name" value="PRTase-like"/>
    <property type="match status" value="1"/>
</dbReference>
<dbReference type="HAMAP" id="MF_00583_B">
    <property type="entry name" value="RibP_PPkinase_B"/>
    <property type="match status" value="1"/>
</dbReference>
<evidence type="ECO:0000256" key="9">
    <source>
        <dbReference type="HAMAP-Rule" id="MF_00583"/>
    </source>
</evidence>
<dbReference type="GO" id="GO:0005737">
    <property type="term" value="C:cytoplasm"/>
    <property type="evidence" value="ECO:0007669"/>
    <property type="project" value="UniProtKB-SubCell"/>
</dbReference>
<dbReference type="CDD" id="cd06223">
    <property type="entry name" value="PRTases_typeI"/>
    <property type="match status" value="1"/>
</dbReference>
<evidence type="ECO:0000313" key="11">
    <source>
        <dbReference type="EMBL" id="HHF98313.1"/>
    </source>
</evidence>
<feature type="binding site" evidence="9">
    <location>
        <begin position="39"/>
        <end position="41"/>
    </location>
    <ligand>
        <name>ATP</name>
        <dbReference type="ChEBI" id="CHEBI:30616"/>
    </ligand>
</feature>
<dbReference type="UniPathway" id="UPA00087">
    <property type="reaction ID" value="UER00172"/>
</dbReference>
<dbReference type="InterPro" id="IPR000836">
    <property type="entry name" value="PRTase_dom"/>
</dbReference>
<dbReference type="InterPro" id="IPR005946">
    <property type="entry name" value="Rib-P_diPkinase"/>
</dbReference>
<dbReference type="GO" id="GO:0002189">
    <property type="term" value="C:ribose phosphate diphosphokinase complex"/>
    <property type="evidence" value="ECO:0007669"/>
    <property type="project" value="TreeGrafter"/>
</dbReference>
<keyword evidence="7 9" id="KW-0460">Magnesium</keyword>
<dbReference type="InterPro" id="IPR029057">
    <property type="entry name" value="PRTase-like"/>
</dbReference>
<dbReference type="AlphaFoldDB" id="A0A7V5HYK0"/>
<dbReference type="PANTHER" id="PTHR10210:SF41">
    <property type="entry name" value="RIBOSE-PHOSPHATE PYROPHOSPHOKINASE 1, CHLOROPLASTIC"/>
    <property type="match status" value="1"/>
</dbReference>
<dbReference type="GO" id="GO:0016301">
    <property type="term" value="F:kinase activity"/>
    <property type="evidence" value="ECO:0007669"/>
    <property type="project" value="UniProtKB-KW"/>
</dbReference>
<feature type="active site" evidence="9">
    <location>
        <position position="194"/>
    </location>
</feature>
<dbReference type="FunFam" id="3.40.50.2020:FF:000014">
    <property type="entry name" value="Ribose-phosphate pyrophosphokinase 1"/>
    <property type="match status" value="1"/>
</dbReference>
<evidence type="ECO:0000256" key="2">
    <source>
        <dbReference type="ARBA" id="ARBA00022723"/>
    </source>
</evidence>
<name>A0A7V5HYK0_UNCAE</name>
<dbReference type="FunFam" id="3.40.50.2020:FF:000002">
    <property type="entry name" value="Ribose-phosphate pyrophosphokinase"/>
    <property type="match status" value="1"/>
</dbReference>
<comment type="similarity">
    <text evidence="9">Belongs to the ribose-phosphate pyrophosphokinase family. Class I subfamily.</text>
</comment>
<dbReference type="EC" id="2.7.6.1" evidence="9"/>